<evidence type="ECO:0000256" key="1">
    <source>
        <dbReference type="SAM" id="MobiDB-lite"/>
    </source>
</evidence>
<reference evidence="2 3" key="1">
    <citation type="submission" date="2020-08" db="EMBL/GenBank/DDBJ databases">
        <title>Sequencing the genomes of 1000 actinobacteria strains.</title>
        <authorList>
            <person name="Klenk H.-P."/>
        </authorList>
    </citation>
    <scope>NUCLEOTIDE SEQUENCE [LARGE SCALE GENOMIC DNA]</scope>
    <source>
        <strain evidence="2 3">DSM 28238</strain>
    </source>
</reference>
<proteinExistence type="predicted"/>
<dbReference type="EMBL" id="JACIBT010000006">
    <property type="protein sequence ID" value="MBB3668022.1"/>
    <property type="molecule type" value="Genomic_DNA"/>
</dbReference>
<sequence length="497" mass="52531">MLKSAIPAPVIIGPGTPISEQAWDSSLHPTSGFSVRTAGGPTNINLFWDSLLEAAERVEAAAAVFTEIRQDLVTVAGELGSTPGHLHWRSLGFQTQFGTMLTRTAGTEVLLDQASTGAEAAHQAYRDVETTVQSWFTLLLRVSDYGLVVEHLLTPDGDKSLVYDWLVTTGVVTGGLALDTPAASALVSALTAAEEHADLSAELLEGHEQVLDPIPANEFFHVGDGTLGNHLQNMAEVSDHGDIAVSSIEKQSGETSYVLYLPGVDIDGLNTDHGRSPMSLADAFGNDSQHMSAAVEDALQTAGVPEGATVLPIGHSMGGGHVLNLVNNTSWTEKYTVPAAATIGSPGQNKRVETDVKLTHFEDERDPIPHALGQRHQESADRLSVIYDHQNPQSEVGSVAGSAHSLQHNTDAISTLEDHASDALSAEETAHLDVLRGHLAGNVRTMMFTTRWQSRDGAVGKSSGNAANPADRAAGSRDLPSQRTGGRRRGSPSAPAD</sequence>
<dbReference type="RefSeq" id="WP_183358446.1">
    <property type="nucleotide sequence ID" value="NZ_BAABKR010000016.1"/>
</dbReference>
<name>A0A7W5TSU9_9MICC</name>
<dbReference type="AlphaFoldDB" id="A0A7W5TSU9"/>
<dbReference type="Proteomes" id="UP000547528">
    <property type="component" value="Unassembled WGS sequence"/>
</dbReference>
<accession>A0A7W5TSU9</accession>
<comment type="caution">
    <text evidence="2">The sequence shown here is derived from an EMBL/GenBank/DDBJ whole genome shotgun (WGS) entry which is preliminary data.</text>
</comment>
<gene>
    <name evidence="2" type="ORF">FHX47_001651</name>
</gene>
<keyword evidence="3" id="KW-1185">Reference proteome</keyword>
<protein>
    <recommendedName>
        <fullName evidence="4">Alpha/beta hydrolase</fullName>
    </recommendedName>
</protein>
<evidence type="ECO:0000313" key="2">
    <source>
        <dbReference type="EMBL" id="MBB3668022.1"/>
    </source>
</evidence>
<feature type="region of interest" description="Disordered" evidence="1">
    <location>
        <begin position="455"/>
        <end position="497"/>
    </location>
</feature>
<evidence type="ECO:0000313" key="3">
    <source>
        <dbReference type="Proteomes" id="UP000547528"/>
    </source>
</evidence>
<dbReference type="InterPro" id="IPR029058">
    <property type="entry name" value="AB_hydrolase_fold"/>
</dbReference>
<organism evidence="2 3">
    <name type="scientific">Garicola koreensis</name>
    <dbReference type="NCBI Taxonomy" id="1262554"/>
    <lineage>
        <taxon>Bacteria</taxon>
        <taxon>Bacillati</taxon>
        <taxon>Actinomycetota</taxon>
        <taxon>Actinomycetes</taxon>
        <taxon>Micrococcales</taxon>
        <taxon>Micrococcaceae</taxon>
        <taxon>Garicola</taxon>
    </lineage>
</organism>
<evidence type="ECO:0008006" key="4">
    <source>
        <dbReference type="Google" id="ProtNLM"/>
    </source>
</evidence>
<dbReference type="SUPFAM" id="SSF53474">
    <property type="entry name" value="alpha/beta-Hydrolases"/>
    <property type="match status" value="1"/>
</dbReference>